<dbReference type="GO" id="GO:0008745">
    <property type="term" value="F:N-acetylmuramoyl-L-alanine amidase activity"/>
    <property type="evidence" value="ECO:0007669"/>
    <property type="project" value="InterPro"/>
</dbReference>
<dbReference type="PANTHER" id="PTHR30404:SF0">
    <property type="entry name" value="N-ACETYLMURAMOYL-L-ALANINE AMIDASE AMIC"/>
    <property type="match status" value="1"/>
</dbReference>
<dbReference type="PANTHER" id="PTHR30404">
    <property type="entry name" value="N-ACETYLMURAMOYL-L-ALANINE AMIDASE"/>
    <property type="match status" value="1"/>
</dbReference>
<gene>
    <name evidence="3" type="ORF">GX859_10305</name>
</gene>
<dbReference type="CDD" id="cd02696">
    <property type="entry name" value="MurNAc-LAA"/>
    <property type="match status" value="1"/>
</dbReference>
<dbReference type="InterPro" id="IPR002477">
    <property type="entry name" value="Peptidoglycan-bd-like"/>
</dbReference>
<dbReference type="Pfam" id="PF01520">
    <property type="entry name" value="Amidase_3"/>
    <property type="match status" value="1"/>
</dbReference>
<reference evidence="3 4" key="1">
    <citation type="journal article" date="2020" name="Biotechnol. Biofuels">
        <title>New insights from the biogas microbiome by comprehensive genome-resolved metagenomics of nearly 1600 species originating from multiple anaerobic digesters.</title>
        <authorList>
            <person name="Campanaro S."/>
            <person name="Treu L."/>
            <person name="Rodriguez-R L.M."/>
            <person name="Kovalovszki A."/>
            <person name="Ziels R.M."/>
            <person name="Maus I."/>
            <person name="Zhu X."/>
            <person name="Kougias P.G."/>
            <person name="Basile A."/>
            <person name="Luo G."/>
            <person name="Schluter A."/>
            <person name="Konstantinidis K.T."/>
            <person name="Angelidaki I."/>
        </authorList>
    </citation>
    <scope>NUCLEOTIDE SEQUENCE [LARGE SCALE GENOMIC DNA]</scope>
    <source>
        <strain evidence="3">AS15tlH2ME_198</strain>
    </source>
</reference>
<dbReference type="Gene3D" id="3.40.630.40">
    <property type="entry name" value="Zn-dependent exopeptidases"/>
    <property type="match status" value="1"/>
</dbReference>
<dbReference type="Gene3D" id="1.10.101.10">
    <property type="entry name" value="PGBD-like superfamily/PGBD"/>
    <property type="match status" value="2"/>
</dbReference>
<accession>A0A7X6SVZ6</accession>
<feature type="domain" description="MurNAc-LAA" evidence="2">
    <location>
        <begin position="248"/>
        <end position="363"/>
    </location>
</feature>
<dbReference type="GO" id="GO:0009253">
    <property type="term" value="P:peptidoglycan catabolic process"/>
    <property type="evidence" value="ECO:0007669"/>
    <property type="project" value="InterPro"/>
</dbReference>
<dbReference type="SMART" id="SM00646">
    <property type="entry name" value="Ami_3"/>
    <property type="match status" value="1"/>
</dbReference>
<dbReference type="Proteomes" id="UP000557899">
    <property type="component" value="Unassembled WGS sequence"/>
</dbReference>
<dbReference type="InterPro" id="IPR036366">
    <property type="entry name" value="PGBDSf"/>
</dbReference>
<name>A0A7X6SVZ6_9CORY</name>
<dbReference type="InterPro" id="IPR036365">
    <property type="entry name" value="PGBD-like_sf"/>
</dbReference>
<dbReference type="Pfam" id="PF01471">
    <property type="entry name" value="PG_binding_1"/>
    <property type="match status" value="2"/>
</dbReference>
<dbReference type="SUPFAM" id="SSF53187">
    <property type="entry name" value="Zn-dependent exopeptidases"/>
    <property type="match status" value="1"/>
</dbReference>
<evidence type="ECO:0000256" key="1">
    <source>
        <dbReference type="ARBA" id="ARBA00022801"/>
    </source>
</evidence>
<sequence length="389" mass="42691">MTKTFRVGDRSPRVAEARSTLARLGLLPGYEPDLSDKYAEEDKLFDDSLSHVLKAFQQSRGIVPSGNIDDMTLRELRHASYELGNRVLSYQPNNELVGDDVTQLQDQLQELGFYSHRIDGHFGPGTYEALANFQLNSGLQDDGVCGPETIRALKLLGRRITGGSPHAIREREQVRNAGPMLAGKRVVIDPALGGTHKGHVVQGPYGQITEEEIIWDLASRIEGRMIAAGMETIKSRPRMDNPSATARADVANAFGADLIISLKCDHYPNEKANGIATFYFGSDTGNSSLTGETLSGYIQREIVARTNLQNCGSHARTWEMLRFTQAPTVEVVLGYLSNPGDVAQLTDPAVRDAMAEAVVVAVKRLYLLDRDDAPTGTYKFSELLRAEQA</sequence>
<dbReference type="AlphaFoldDB" id="A0A7X6SVZ6"/>
<protein>
    <submittedName>
        <fullName evidence="3">N-acetylmuramoyl-L-alanine amidase</fullName>
    </submittedName>
</protein>
<comment type="caution">
    <text evidence="3">The sequence shown here is derived from an EMBL/GenBank/DDBJ whole genome shotgun (WGS) entry which is preliminary data.</text>
</comment>
<evidence type="ECO:0000259" key="2">
    <source>
        <dbReference type="SMART" id="SM00646"/>
    </source>
</evidence>
<dbReference type="InterPro" id="IPR050695">
    <property type="entry name" value="N-acetylmuramoyl_amidase_3"/>
</dbReference>
<dbReference type="GO" id="GO:0030288">
    <property type="term" value="C:outer membrane-bounded periplasmic space"/>
    <property type="evidence" value="ECO:0007669"/>
    <property type="project" value="TreeGrafter"/>
</dbReference>
<dbReference type="SUPFAM" id="SSF47090">
    <property type="entry name" value="PGBD-like"/>
    <property type="match status" value="2"/>
</dbReference>
<dbReference type="EMBL" id="JAAZHI010000200">
    <property type="protein sequence ID" value="NLA56659.1"/>
    <property type="molecule type" value="Genomic_DNA"/>
</dbReference>
<evidence type="ECO:0000313" key="3">
    <source>
        <dbReference type="EMBL" id="NLA56659.1"/>
    </source>
</evidence>
<dbReference type="InterPro" id="IPR002508">
    <property type="entry name" value="MurNAc-LAA_cat"/>
</dbReference>
<evidence type="ECO:0000313" key="4">
    <source>
        <dbReference type="Proteomes" id="UP000557899"/>
    </source>
</evidence>
<keyword evidence="1" id="KW-0378">Hydrolase</keyword>
<proteinExistence type="predicted"/>
<organism evidence="3 4">
    <name type="scientific">Corynebacterium humireducens</name>
    <dbReference type="NCBI Taxonomy" id="1223514"/>
    <lineage>
        <taxon>Bacteria</taxon>
        <taxon>Bacillati</taxon>
        <taxon>Actinomycetota</taxon>
        <taxon>Actinomycetes</taxon>
        <taxon>Mycobacteriales</taxon>
        <taxon>Corynebacteriaceae</taxon>
        <taxon>Corynebacterium</taxon>
    </lineage>
</organism>